<dbReference type="PROSITE" id="PS50268">
    <property type="entry name" value="CADHERIN_2"/>
    <property type="match status" value="10"/>
</dbReference>
<dbReference type="FunFam" id="2.60.40.60:FF:000092">
    <property type="entry name" value="Protocadherin 8"/>
    <property type="match status" value="1"/>
</dbReference>
<feature type="domain" description="Cadherin" evidence="10">
    <location>
        <begin position="1096"/>
        <end position="1185"/>
    </location>
</feature>
<dbReference type="InterPro" id="IPR002126">
    <property type="entry name" value="Cadherin-like_dom"/>
</dbReference>
<organism evidence="11 12">
    <name type="scientific">Cylicocyclus nassatus</name>
    <name type="common">Nematode worm</name>
    <dbReference type="NCBI Taxonomy" id="53992"/>
    <lineage>
        <taxon>Eukaryota</taxon>
        <taxon>Metazoa</taxon>
        <taxon>Ecdysozoa</taxon>
        <taxon>Nematoda</taxon>
        <taxon>Chromadorea</taxon>
        <taxon>Rhabditida</taxon>
        <taxon>Rhabditina</taxon>
        <taxon>Rhabditomorpha</taxon>
        <taxon>Strongyloidea</taxon>
        <taxon>Strongylidae</taxon>
        <taxon>Cylicocyclus</taxon>
    </lineage>
</organism>
<dbReference type="PROSITE" id="PS00232">
    <property type="entry name" value="CADHERIN_1"/>
    <property type="match status" value="6"/>
</dbReference>
<dbReference type="GO" id="GO:0005886">
    <property type="term" value="C:plasma membrane"/>
    <property type="evidence" value="ECO:0007669"/>
    <property type="project" value="InterPro"/>
</dbReference>
<feature type="domain" description="Cadherin" evidence="10">
    <location>
        <begin position="1299"/>
        <end position="1412"/>
    </location>
</feature>
<proteinExistence type="predicted"/>
<accession>A0AA36GZ95</accession>
<dbReference type="SMART" id="SM00112">
    <property type="entry name" value="CA"/>
    <property type="match status" value="9"/>
</dbReference>
<dbReference type="PANTHER" id="PTHR24026:SF126">
    <property type="entry name" value="PROTOCADHERIN FAT 4"/>
    <property type="match status" value="1"/>
</dbReference>
<dbReference type="EMBL" id="CATQJL010000305">
    <property type="protein sequence ID" value="CAJ0600867.1"/>
    <property type="molecule type" value="Genomic_DNA"/>
</dbReference>
<evidence type="ECO:0000313" key="12">
    <source>
        <dbReference type="Proteomes" id="UP001176961"/>
    </source>
</evidence>
<dbReference type="PRINTS" id="PR00205">
    <property type="entry name" value="CADHERIN"/>
</dbReference>
<keyword evidence="2 8" id="KW-0812">Transmembrane</keyword>
<dbReference type="Gene3D" id="2.60.40.60">
    <property type="entry name" value="Cadherins"/>
    <property type="match status" value="10"/>
</dbReference>
<evidence type="ECO:0000256" key="5">
    <source>
        <dbReference type="ARBA" id="ARBA00022989"/>
    </source>
</evidence>
<keyword evidence="4 7" id="KW-0106">Calcium</keyword>
<feature type="chain" id="PRO_5041436612" description="Cadherin domain-containing protein" evidence="9">
    <location>
        <begin position="21"/>
        <end position="1581"/>
    </location>
</feature>
<keyword evidence="9" id="KW-0732">Signal</keyword>
<feature type="domain" description="Cadherin" evidence="10">
    <location>
        <begin position="538"/>
        <end position="638"/>
    </location>
</feature>
<dbReference type="GO" id="GO:0005509">
    <property type="term" value="F:calcium ion binding"/>
    <property type="evidence" value="ECO:0007669"/>
    <property type="project" value="UniProtKB-UniRule"/>
</dbReference>
<feature type="domain" description="Cadherin" evidence="10">
    <location>
        <begin position="1186"/>
        <end position="1297"/>
    </location>
</feature>
<dbReference type="PANTHER" id="PTHR24026">
    <property type="entry name" value="FAT ATYPICAL CADHERIN-RELATED"/>
    <property type="match status" value="1"/>
</dbReference>
<keyword evidence="3" id="KW-0677">Repeat</keyword>
<feature type="transmembrane region" description="Helical" evidence="8">
    <location>
        <begin position="1502"/>
        <end position="1522"/>
    </location>
</feature>
<evidence type="ECO:0000256" key="7">
    <source>
        <dbReference type="PROSITE-ProRule" id="PRU00043"/>
    </source>
</evidence>
<feature type="domain" description="Cadherin" evidence="10">
    <location>
        <begin position="235"/>
        <end position="437"/>
    </location>
</feature>
<keyword evidence="5 8" id="KW-1133">Transmembrane helix</keyword>
<dbReference type="Pfam" id="PF00028">
    <property type="entry name" value="Cadherin"/>
    <property type="match status" value="5"/>
</dbReference>
<dbReference type="InterPro" id="IPR020894">
    <property type="entry name" value="Cadherin_CS"/>
</dbReference>
<sequence>MQRLLKAALAAVQLCLVTSAQLSVSPSFLLVDEDWELSRTLPVTICPAAAQIIAGDSAHFFSVVKLNATCSTLRLNKELDADVESADGSHGESFSLVLQGPRRARATLEIQVVDVNDNPPQFMNPPSMLTIPENSPVGSAVTKLTTRDVDTGISGMARFSVDNDFFTVDKAKCYNNECHTVLRLAKTLDFERQRVHHIVVKAEDGNPHVNRTNVITHALTVRVGDENDEPPVFVTDLSRTIQLPPRADVGDEVLVLKAVDGDETFVNETKIRYSMEQNEFMAMDPETGVVRLLKKPSGVIVVKVKAKEENTSGMETVRELRVEPHPEPTPEQQTSGQLCEASDYTAKITEGTTQFLQPLEIKFVNPVDPSSVQLEDGSSIFDIKEPKENSSITITVVDPTKLDFEKQKIVEFYVTSPTGRCRVRVEVLDDNDNAPKCVHDTFTFYVTENHKPAVLGEVKATDPDSDLYLPIKYSIGGEGAGLFSVSESGEIRNLAPIDREIHDKFNLAVRATDAGGRYTDCLGKIVVKDINDNTPEFEHNEYIVEIDEEKTVKQKLEATDPDIGDNGQIDYSLENVPEGLPIDASAGILFIGKLDRDTMESDEIKFIVRATDRGEPPRSSTTNVTIKVSDINDNWPSFTNSKYSLVLDANISPGGVIGSVKADDADATSPNNLVHYLSEDKRFKVVETGEVIYIGDGVLSKDTSLEFRVLAIDGGDPPRNSSATVAINEHRASMQSEHKAEIMLNETAQGTEIKWANARMPGYTYEIMKAVSEGFPNEEVLQWLDIDSTTGMIHTKNKPIPEKVKQIRLFISMRKGKREVPVELIISVVDTADTSPFFNKDNFIAVISEDARVGTRILQVKAESESALKPVFVNGSVFTVQIDESAEVGTVLNLPYPLARDGDVGNYSRLLYSLVGDDGHFTIDRKTSKISVSSKLDYETQRSHSLTIRCVDNAGEEPCNEVFASVTVLVRDVNDNTPIVHNADLTHLTVSEDTPVGTTITVVSTSDMDEGGKQEVKLSVNHTLFRIADEGKLVVAEKLNGYAGERLCSTIQAKDSGDPPLSVTYPFCVTVYPASNDHYSPLIVFPKQNSIHYFDENVQYDELLRIKLLAEEHMGEVTFKFDETFKKDWEHFSLNASGSLSAKEQFDFEKKPVHELKILACRHTNCSSVHVFISVNDRNDNCPMFPKQGFHLTVVENDRSPLPRQLGRIPAALDGDFHADNTKVCYGSESPLFFFLEPTLPVLYTNQSFDREQKDEYKFRIIAYDCHSACRDPHKSTNGTIMGVLTVKDVNDNFPKFSEKAYYATVIQGHASPGSHLAQVTATDADEEVEGLRYAISGSIRTPKQSFSLADSPISIDPKTGELSANEPLREASYSFTVTVTDGANHDDSASVVISVVSYSQQTELLFDAPFEFIVRNEKNIVKLLSNATSLTAVVDRCRQNLNFTVVLAHFLDDQGTFVEVDTALRRLMSSNSTARRELRNAYGLREKIPLTVSSFMGLETVILAVLIAVFILLVLCICLYCRQRHSYGRKLRQITNQTNAHNVSISRQPTQKINPYYATDTVATTPRIMAPPPPLQSTEL</sequence>
<protein>
    <recommendedName>
        <fullName evidence="10">Cadherin domain-containing protein</fullName>
    </recommendedName>
</protein>
<reference evidence="11" key="1">
    <citation type="submission" date="2023-07" db="EMBL/GenBank/DDBJ databases">
        <authorList>
            <consortium name="CYATHOMIX"/>
        </authorList>
    </citation>
    <scope>NUCLEOTIDE SEQUENCE</scope>
    <source>
        <strain evidence="11">N/A</strain>
    </source>
</reference>
<feature type="signal peptide" evidence="9">
    <location>
        <begin position="1"/>
        <end position="20"/>
    </location>
</feature>
<evidence type="ECO:0000256" key="6">
    <source>
        <dbReference type="ARBA" id="ARBA00023136"/>
    </source>
</evidence>
<evidence type="ECO:0000259" key="10">
    <source>
        <dbReference type="PROSITE" id="PS50268"/>
    </source>
</evidence>
<comment type="caution">
    <text evidence="11">The sequence shown here is derived from an EMBL/GenBank/DDBJ whole genome shotgun (WGS) entry which is preliminary data.</text>
</comment>
<dbReference type="SUPFAM" id="SSF49313">
    <property type="entry name" value="Cadherin-like"/>
    <property type="match status" value="10"/>
</dbReference>
<dbReference type="InterPro" id="IPR015919">
    <property type="entry name" value="Cadherin-like_sf"/>
</dbReference>
<dbReference type="CDD" id="cd11304">
    <property type="entry name" value="Cadherin_repeat"/>
    <property type="match status" value="10"/>
</dbReference>
<keyword evidence="6 8" id="KW-0472">Membrane</keyword>
<dbReference type="GO" id="GO:0007156">
    <property type="term" value="P:homophilic cell adhesion via plasma membrane adhesion molecules"/>
    <property type="evidence" value="ECO:0007669"/>
    <property type="project" value="InterPro"/>
</dbReference>
<feature type="domain" description="Cadherin" evidence="10">
    <location>
        <begin position="123"/>
        <end position="233"/>
    </location>
</feature>
<evidence type="ECO:0000256" key="2">
    <source>
        <dbReference type="ARBA" id="ARBA00022692"/>
    </source>
</evidence>
<evidence type="ECO:0000256" key="1">
    <source>
        <dbReference type="ARBA" id="ARBA00004370"/>
    </source>
</evidence>
<feature type="domain" description="Cadherin" evidence="10">
    <location>
        <begin position="874"/>
        <end position="980"/>
    </location>
</feature>
<evidence type="ECO:0000256" key="4">
    <source>
        <dbReference type="ARBA" id="ARBA00022837"/>
    </source>
</evidence>
<name>A0AA36GZ95_CYLNA</name>
<evidence type="ECO:0000313" key="11">
    <source>
        <dbReference type="EMBL" id="CAJ0600867.1"/>
    </source>
</evidence>
<feature type="domain" description="Cadherin" evidence="10">
    <location>
        <begin position="438"/>
        <end position="537"/>
    </location>
</feature>
<feature type="domain" description="Cadherin" evidence="10">
    <location>
        <begin position="982"/>
        <end position="1083"/>
    </location>
</feature>
<evidence type="ECO:0000256" key="9">
    <source>
        <dbReference type="SAM" id="SignalP"/>
    </source>
</evidence>
<keyword evidence="12" id="KW-1185">Reference proteome</keyword>
<feature type="domain" description="Cadherin" evidence="10">
    <location>
        <begin position="31"/>
        <end position="122"/>
    </location>
</feature>
<evidence type="ECO:0000256" key="3">
    <source>
        <dbReference type="ARBA" id="ARBA00022737"/>
    </source>
</evidence>
<evidence type="ECO:0000256" key="8">
    <source>
        <dbReference type="SAM" id="Phobius"/>
    </source>
</evidence>
<dbReference type="Proteomes" id="UP001176961">
    <property type="component" value="Unassembled WGS sequence"/>
</dbReference>
<comment type="subcellular location">
    <subcellularLocation>
        <location evidence="1">Membrane</location>
    </subcellularLocation>
</comment>
<gene>
    <name evidence="11" type="ORF">CYNAS_LOCUS12850</name>
</gene>